<dbReference type="EMBL" id="CP042997">
    <property type="protein sequence ID" value="QEH38221.1"/>
    <property type="molecule type" value="Genomic_DNA"/>
</dbReference>
<evidence type="ECO:0000256" key="4">
    <source>
        <dbReference type="ARBA" id="ARBA00023002"/>
    </source>
</evidence>
<keyword evidence="3 9" id="KW-0223">Dioxygenase</keyword>
<dbReference type="Gene3D" id="2.60.120.10">
    <property type="entry name" value="Jelly Rolls"/>
    <property type="match status" value="1"/>
</dbReference>
<feature type="binding site" evidence="7">
    <location>
        <position position="78"/>
    </location>
    <ligand>
        <name>Fe cation</name>
        <dbReference type="ChEBI" id="CHEBI:24875"/>
        <note>catalytic</note>
    </ligand>
</feature>
<dbReference type="PANTHER" id="PTHR12918:SF1">
    <property type="entry name" value="CYSTEINE DIOXYGENASE TYPE 1"/>
    <property type="match status" value="1"/>
</dbReference>
<evidence type="ECO:0000256" key="6">
    <source>
        <dbReference type="PIRSR" id="PIRSR610300-50"/>
    </source>
</evidence>
<evidence type="ECO:0000313" key="10">
    <source>
        <dbReference type="Proteomes" id="UP000324233"/>
    </source>
</evidence>
<keyword evidence="5 7" id="KW-0408">Iron</keyword>
<evidence type="ECO:0000256" key="5">
    <source>
        <dbReference type="ARBA" id="ARBA00023004"/>
    </source>
</evidence>
<accession>A0A5B9WE24</accession>
<comment type="similarity">
    <text evidence="1">Belongs to the cysteine dioxygenase family.</text>
</comment>
<feature type="cross-link" description="3'-(S-cysteinyl)-tyrosine (Cys-Tyr)" evidence="6">
    <location>
        <begin position="85"/>
        <end position="147"/>
    </location>
</feature>
<keyword evidence="6" id="KW-0883">Thioether bond</keyword>
<evidence type="ECO:0000256" key="8">
    <source>
        <dbReference type="SAM" id="MobiDB-lite"/>
    </source>
</evidence>
<proteinExistence type="inferred from homology"/>
<dbReference type="PANTHER" id="PTHR12918">
    <property type="entry name" value="CYSTEINE DIOXYGENASE"/>
    <property type="match status" value="1"/>
</dbReference>
<organism evidence="9 10">
    <name type="scientific">Aquisphaera giovannonii</name>
    <dbReference type="NCBI Taxonomy" id="406548"/>
    <lineage>
        <taxon>Bacteria</taxon>
        <taxon>Pseudomonadati</taxon>
        <taxon>Planctomycetota</taxon>
        <taxon>Planctomycetia</taxon>
        <taxon>Isosphaerales</taxon>
        <taxon>Isosphaeraceae</taxon>
        <taxon>Aquisphaera</taxon>
    </lineage>
</organism>
<dbReference type="GO" id="GO:0019448">
    <property type="term" value="P:L-cysteine catabolic process"/>
    <property type="evidence" value="ECO:0007669"/>
    <property type="project" value="TreeGrafter"/>
</dbReference>
<evidence type="ECO:0000256" key="3">
    <source>
        <dbReference type="ARBA" id="ARBA00022964"/>
    </source>
</evidence>
<dbReference type="Proteomes" id="UP000324233">
    <property type="component" value="Chromosome"/>
</dbReference>
<dbReference type="InterPro" id="IPR010300">
    <property type="entry name" value="CDO_1"/>
</dbReference>
<dbReference type="RefSeq" id="WP_148597684.1">
    <property type="nucleotide sequence ID" value="NZ_CP042997.1"/>
</dbReference>
<dbReference type="OrthoDB" id="7059163at2"/>
<name>A0A5B9WE24_9BACT</name>
<dbReference type="InterPro" id="IPR011051">
    <property type="entry name" value="RmlC_Cupin_sf"/>
</dbReference>
<keyword evidence="2 7" id="KW-0479">Metal-binding</keyword>
<dbReference type="KEGG" id="agv:OJF2_68190"/>
<reference evidence="9 10" key="1">
    <citation type="submission" date="2019-08" db="EMBL/GenBank/DDBJ databases">
        <title>Deep-cultivation of Planctomycetes and their phenomic and genomic characterization uncovers novel biology.</title>
        <authorList>
            <person name="Wiegand S."/>
            <person name="Jogler M."/>
            <person name="Boedeker C."/>
            <person name="Pinto D."/>
            <person name="Vollmers J."/>
            <person name="Rivas-Marin E."/>
            <person name="Kohn T."/>
            <person name="Peeters S.H."/>
            <person name="Heuer A."/>
            <person name="Rast P."/>
            <person name="Oberbeckmann S."/>
            <person name="Bunk B."/>
            <person name="Jeske O."/>
            <person name="Meyerdierks A."/>
            <person name="Storesund J.E."/>
            <person name="Kallscheuer N."/>
            <person name="Luecker S."/>
            <person name="Lage O.M."/>
            <person name="Pohl T."/>
            <person name="Merkel B.J."/>
            <person name="Hornburger P."/>
            <person name="Mueller R.-W."/>
            <person name="Bruemmer F."/>
            <person name="Labrenz M."/>
            <person name="Spormann A.M."/>
            <person name="Op den Camp H."/>
            <person name="Overmann J."/>
            <person name="Amann R."/>
            <person name="Jetten M.S.M."/>
            <person name="Mascher T."/>
            <person name="Medema M.H."/>
            <person name="Devos D.P."/>
            <person name="Kaster A.-K."/>
            <person name="Ovreas L."/>
            <person name="Rohde M."/>
            <person name="Galperin M.Y."/>
            <person name="Jogler C."/>
        </authorList>
    </citation>
    <scope>NUCLEOTIDE SEQUENCE [LARGE SCALE GENOMIC DNA]</scope>
    <source>
        <strain evidence="9 10">OJF2</strain>
    </source>
</reference>
<keyword evidence="10" id="KW-1185">Reference proteome</keyword>
<feature type="binding site" evidence="7">
    <location>
        <position position="80"/>
    </location>
    <ligand>
        <name>Fe cation</name>
        <dbReference type="ChEBI" id="CHEBI:24875"/>
        <note>catalytic</note>
    </ligand>
</feature>
<evidence type="ECO:0000256" key="1">
    <source>
        <dbReference type="ARBA" id="ARBA00006622"/>
    </source>
</evidence>
<keyword evidence="4" id="KW-0560">Oxidoreductase</keyword>
<protein>
    <submittedName>
        <fullName evidence="9">Cysteine dioxygenase type I</fullName>
    </submittedName>
</protein>
<dbReference type="SUPFAM" id="SSF51182">
    <property type="entry name" value="RmlC-like cupins"/>
    <property type="match status" value="1"/>
</dbReference>
<evidence type="ECO:0000256" key="7">
    <source>
        <dbReference type="PIRSR" id="PIRSR610300-51"/>
    </source>
</evidence>
<sequence>MDGRSRLAELLRLWDAHERAIPLAVLKQGLAGLDLSVEDLADAIGFDDRAYRRAAIHSRPHYEAFVMCWRSGQASPIHDHHGSSCVVLVVHGEATETRYRRAASGQLAPVRAESSAAGAVIGCCGGCTHQLANLQAPGEDLVTLHVYSPPPSGWRYHALDETTLAANDRLIQERPATVRVDLAHPAAGPIAPARPSRRKSWKS</sequence>
<feature type="binding site" evidence="7">
    <location>
        <position position="129"/>
    </location>
    <ligand>
        <name>Fe cation</name>
        <dbReference type="ChEBI" id="CHEBI:24875"/>
        <note>catalytic</note>
    </ligand>
</feature>
<dbReference type="GO" id="GO:0017172">
    <property type="term" value="F:cysteine dioxygenase activity"/>
    <property type="evidence" value="ECO:0007669"/>
    <property type="project" value="TreeGrafter"/>
</dbReference>
<dbReference type="InterPro" id="IPR014710">
    <property type="entry name" value="RmlC-like_jellyroll"/>
</dbReference>
<dbReference type="GO" id="GO:0008198">
    <property type="term" value="F:ferrous iron binding"/>
    <property type="evidence" value="ECO:0007669"/>
    <property type="project" value="TreeGrafter"/>
</dbReference>
<evidence type="ECO:0000256" key="2">
    <source>
        <dbReference type="ARBA" id="ARBA00022723"/>
    </source>
</evidence>
<feature type="region of interest" description="Disordered" evidence="8">
    <location>
        <begin position="184"/>
        <end position="203"/>
    </location>
</feature>
<gene>
    <name evidence="9" type="ORF">OJF2_68190</name>
</gene>
<dbReference type="CDD" id="cd10548">
    <property type="entry name" value="cupin_CDO"/>
    <property type="match status" value="1"/>
</dbReference>
<evidence type="ECO:0000313" key="9">
    <source>
        <dbReference type="EMBL" id="QEH38221.1"/>
    </source>
</evidence>
<dbReference type="Pfam" id="PF05995">
    <property type="entry name" value="CDO_I"/>
    <property type="match status" value="1"/>
</dbReference>
<dbReference type="AlphaFoldDB" id="A0A5B9WE24"/>